<dbReference type="EMBL" id="CP022189">
    <property type="protein sequence ID" value="AWI83770.1"/>
    <property type="molecule type" value="Genomic_DNA"/>
</dbReference>
<proteinExistence type="predicted"/>
<dbReference type="Pfam" id="PF21843">
    <property type="entry name" value="DUF6902"/>
    <property type="match status" value="1"/>
</dbReference>
<dbReference type="InterPro" id="IPR054197">
    <property type="entry name" value="DUF6902"/>
</dbReference>
<dbReference type="AlphaFoldDB" id="A0A2U8HDJ9"/>
<name>A0A2U8HDJ9_9RHOB</name>
<protein>
    <submittedName>
        <fullName evidence="1">Uncharacterized protein</fullName>
    </submittedName>
</protein>
<dbReference type="KEGG" id="ypac:CEW88_08835"/>
<sequence>MSNVIALHPVPRIADPDTRIAALIACFAQHRRSEEDVFWLKENAELLNILDCTGAATWAGIGPRALLPHVEFYASAEARLAFFPQYYRFLLSMVLDLEDLGMPGETGARMAQSIAASAAPGAELSDLQRMEARRLLARRGVSGPADLGLEDRLRGFCARPGIFALPNKKAAYELTHIVFYLSEYGRRDPRLESEALTSLHFAGNLAFLEQNSDLLAEVCIALRYAGELPPPLWTGWLSRETQLFHVDTDPQGPLQDGYHDFLVCNWQLALAGEEPFRKPLEPGRMHFDRAPRRMAPLRELSRALFAMKGRRSADWTVMRRRMEGALPPGVIDLLDLMARETAHFDAFFEGFARAGRA</sequence>
<evidence type="ECO:0000313" key="1">
    <source>
        <dbReference type="EMBL" id="AWI83770.1"/>
    </source>
</evidence>
<organism evidence="1 2">
    <name type="scientific">Alloyangia pacifica</name>
    <dbReference type="NCBI Taxonomy" id="311180"/>
    <lineage>
        <taxon>Bacteria</taxon>
        <taxon>Pseudomonadati</taxon>
        <taxon>Pseudomonadota</taxon>
        <taxon>Alphaproteobacteria</taxon>
        <taxon>Rhodobacterales</taxon>
        <taxon>Roseobacteraceae</taxon>
        <taxon>Alloyangia</taxon>
    </lineage>
</organism>
<evidence type="ECO:0000313" key="2">
    <source>
        <dbReference type="Proteomes" id="UP000244915"/>
    </source>
</evidence>
<reference evidence="1 2" key="1">
    <citation type="submission" date="2017-06" db="EMBL/GenBank/DDBJ databases">
        <title>Yangia sp. YSBP01 complete genome sequence.</title>
        <authorList>
            <person name="Woo J.-H."/>
            <person name="Kim H.-S."/>
        </authorList>
    </citation>
    <scope>NUCLEOTIDE SEQUENCE [LARGE SCALE GENOMIC DNA]</scope>
    <source>
        <strain evidence="1 2">YSBP01</strain>
    </source>
</reference>
<gene>
    <name evidence="1" type="ORF">CEW88_08835</name>
</gene>
<accession>A0A2U8HDJ9</accession>
<dbReference type="RefSeq" id="WP_108966022.1">
    <property type="nucleotide sequence ID" value="NZ_CP022189.1"/>
</dbReference>
<dbReference type="OrthoDB" id="7810029at2"/>
<dbReference type="Proteomes" id="UP000244915">
    <property type="component" value="Chromosome 1"/>
</dbReference>